<name>A0ABV1B9L4_9FIRM</name>
<dbReference type="Proteomes" id="UP001473063">
    <property type="component" value="Unassembled WGS sequence"/>
</dbReference>
<reference evidence="1 2" key="1">
    <citation type="submission" date="2024-03" db="EMBL/GenBank/DDBJ databases">
        <title>Human intestinal bacterial collection.</title>
        <authorList>
            <person name="Pauvert C."/>
            <person name="Hitch T.C.A."/>
            <person name="Clavel T."/>
        </authorList>
    </citation>
    <scope>NUCLEOTIDE SEQUENCE [LARGE SCALE GENOMIC DNA]</scope>
    <source>
        <strain evidence="1 2">CLA-JM-H16</strain>
    </source>
</reference>
<sequence>MSRLILEKNNMPVELYHDYGDRPFVFSENGDYLYRFSVVNHKFSLSFTHGLMDAVGAFSI</sequence>
<organism evidence="1 2">
    <name type="scientific">Blautia aquisgranensis</name>
    <dbReference type="NCBI Taxonomy" id="3133153"/>
    <lineage>
        <taxon>Bacteria</taxon>
        <taxon>Bacillati</taxon>
        <taxon>Bacillota</taxon>
        <taxon>Clostridia</taxon>
        <taxon>Lachnospirales</taxon>
        <taxon>Lachnospiraceae</taxon>
        <taxon>Blautia</taxon>
    </lineage>
</organism>
<dbReference type="EMBL" id="JBBMEJ010000001">
    <property type="protein sequence ID" value="MEQ2369349.1"/>
    <property type="molecule type" value="Genomic_DNA"/>
</dbReference>
<keyword evidence="2" id="KW-1185">Reference proteome</keyword>
<proteinExistence type="predicted"/>
<gene>
    <name evidence="1" type="ORF">WMO28_00045</name>
</gene>
<accession>A0ABV1B9L4</accession>
<evidence type="ECO:0000313" key="2">
    <source>
        <dbReference type="Proteomes" id="UP001473063"/>
    </source>
</evidence>
<dbReference type="RefSeq" id="WP_178645041.1">
    <property type="nucleotide sequence ID" value="NZ_JBBMEJ010000001.1"/>
</dbReference>
<comment type="caution">
    <text evidence="1">The sequence shown here is derived from an EMBL/GenBank/DDBJ whole genome shotgun (WGS) entry which is preliminary data.</text>
</comment>
<protein>
    <submittedName>
        <fullName evidence="1">Uncharacterized protein</fullName>
    </submittedName>
</protein>
<evidence type="ECO:0000313" key="1">
    <source>
        <dbReference type="EMBL" id="MEQ2369349.1"/>
    </source>
</evidence>